<organism evidence="2 3">
    <name type="scientific">Halosegnis marinus</name>
    <dbReference type="NCBI Taxonomy" id="3034023"/>
    <lineage>
        <taxon>Archaea</taxon>
        <taxon>Methanobacteriati</taxon>
        <taxon>Methanobacteriota</taxon>
        <taxon>Stenosarchaea group</taxon>
        <taxon>Halobacteria</taxon>
        <taxon>Halobacteriales</taxon>
        <taxon>Natronomonadaceae</taxon>
        <taxon>Halosegnis</taxon>
    </lineage>
</organism>
<evidence type="ECO:0000313" key="2">
    <source>
        <dbReference type="EMBL" id="MFC7233867.1"/>
    </source>
</evidence>
<dbReference type="Proteomes" id="UP001596398">
    <property type="component" value="Unassembled WGS sequence"/>
</dbReference>
<comment type="caution">
    <text evidence="2">The sequence shown here is derived from an EMBL/GenBank/DDBJ whole genome shotgun (WGS) entry which is preliminary data.</text>
</comment>
<name>A0ABD5ZK03_9EURY</name>
<keyword evidence="1" id="KW-0472">Membrane</keyword>
<feature type="transmembrane region" description="Helical" evidence="1">
    <location>
        <begin position="107"/>
        <end position="127"/>
    </location>
</feature>
<keyword evidence="1" id="KW-1133">Transmembrane helix</keyword>
<dbReference type="GeneID" id="79265529"/>
<keyword evidence="1" id="KW-0812">Transmembrane</keyword>
<evidence type="ECO:0000313" key="3">
    <source>
        <dbReference type="Proteomes" id="UP001596398"/>
    </source>
</evidence>
<gene>
    <name evidence="2" type="ORF">ACFQJ4_00920</name>
</gene>
<evidence type="ECO:0000256" key="1">
    <source>
        <dbReference type="SAM" id="Phobius"/>
    </source>
</evidence>
<reference evidence="2 3" key="1">
    <citation type="journal article" date="2019" name="Int. J. Syst. Evol. Microbiol.">
        <title>The Global Catalogue of Microorganisms (GCM) 10K type strain sequencing project: providing services to taxonomists for standard genome sequencing and annotation.</title>
        <authorList>
            <consortium name="The Broad Institute Genomics Platform"/>
            <consortium name="The Broad Institute Genome Sequencing Center for Infectious Disease"/>
            <person name="Wu L."/>
            <person name="Ma J."/>
        </authorList>
    </citation>
    <scope>NUCLEOTIDE SEQUENCE [LARGE SCALE GENOMIC DNA]</scope>
    <source>
        <strain evidence="2 3">DT85</strain>
    </source>
</reference>
<dbReference type="EMBL" id="JBHTAP010000001">
    <property type="protein sequence ID" value="MFC7233867.1"/>
    <property type="molecule type" value="Genomic_DNA"/>
</dbReference>
<dbReference type="AlphaFoldDB" id="A0ABD5ZK03"/>
<feature type="transmembrane region" description="Helical" evidence="1">
    <location>
        <begin position="147"/>
        <end position="170"/>
    </location>
</feature>
<keyword evidence="3" id="KW-1185">Reference proteome</keyword>
<feature type="transmembrane region" description="Helical" evidence="1">
    <location>
        <begin position="6"/>
        <end position="31"/>
    </location>
</feature>
<feature type="transmembrane region" description="Helical" evidence="1">
    <location>
        <begin position="74"/>
        <end position="95"/>
    </location>
</feature>
<protein>
    <submittedName>
        <fullName evidence="2">Uncharacterized protein</fullName>
    </submittedName>
</protein>
<dbReference type="RefSeq" id="WP_276234862.1">
    <property type="nucleotide sequence ID" value="NZ_CP119802.1"/>
</dbReference>
<feature type="transmembrane region" description="Helical" evidence="1">
    <location>
        <begin position="43"/>
        <end position="62"/>
    </location>
</feature>
<sequence>MSESPFVAVGFGAYLVAVGATGPLVLLAFALRHLLGTRPFARALAAVAALPLAGLLVLSAWVGVEVAPLASVDVALRALPVWVACWGVPLVLAYAAGRRVGLDPERALRRAAGALPVGLAASLVVFVSPGGFSRYNITFLTGTEALVWWTAFALVLFLLPGALSVGVAALDGRLRSRGDID</sequence>
<proteinExistence type="predicted"/>
<accession>A0ABD5ZK03</accession>